<keyword evidence="3" id="KW-1185">Reference proteome</keyword>
<name>A0A8S3YAW8_PARAO</name>
<protein>
    <submittedName>
        <fullName evidence="2">(apollo) hypothetical protein</fullName>
    </submittedName>
</protein>
<sequence length="203" mass="23097">MITDLQGQQTEISEKLRVAIIVRILERRTDISQVLQFLHDGEQKNNDLCRKLTKPAIARIITRLIKRLYPNPEAISEEETGGSSAESASEDSTCMELDEPSLKEKLNRAIQNKLNRPNMTTKLPAWNKLSCKKCLSSRTTRFGDQTLKKVYYLLKTIPLTSFDLSKSQDVDNLLNLLENGTISDLEEESDDEIVQAIPQKMFV</sequence>
<evidence type="ECO:0000313" key="3">
    <source>
        <dbReference type="Proteomes" id="UP000691718"/>
    </source>
</evidence>
<comment type="caution">
    <text evidence="2">The sequence shown here is derived from an EMBL/GenBank/DDBJ whole genome shotgun (WGS) entry which is preliminary data.</text>
</comment>
<proteinExistence type="predicted"/>
<feature type="region of interest" description="Disordered" evidence="1">
    <location>
        <begin position="72"/>
        <end position="93"/>
    </location>
</feature>
<reference evidence="2" key="1">
    <citation type="submission" date="2021-04" db="EMBL/GenBank/DDBJ databases">
        <authorList>
            <person name="Tunstrom K."/>
        </authorList>
    </citation>
    <scope>NUCLEOTIDE SEQUENCE</scope>
</reference>
<evidence type="ECO:0000256" key="1">
    <source>
        <dbReference type="SAM" id="MobiDB-lite"/>
    </source>
</evidence>
<organism evidence="2 3">
    <name type="scientific">Parnassius apollo</name>
    <name type="common">Apollo butterfly</name>
    <name type="synonym">Papilio apollo</name>
    <dbReference type="NCBI Taxonomy" id="110799"/>
    <lineage>
        <taxon>Eukaryota</taxon>
        <taxon>Metazoa</taxon>
        <taxon>Ecdysozoa</taxon>
        <taxon>Arthropoda</taxon>
        <taxon>Hexapoda</taxon>
        <taxon>Insecta</taxon>
        <taxon>Pterygota</taxon>
        <taxon>Neoptera</taxon>
        <taxon>Endopterygota</taxon>
        <taxon>Lepidoptera</taxon>
        <taxon>Glossata</taxon>
        <taxon>Ditrysia</taxon>
        <taxon>Papilionoidea</taxon>
        <taxon>Papilionidae</taxon>
        <taxon>Parnassiinae</taxon>
        <taxon>Parnassini</taxon>
        <taxon>Parnassius</taxon>
        <taxon>Parnassius</taxon>
    </lineage>
</organism>
<dbReference type="AlphaFoldDB" id="A0A8S3YAW8"/>
<dbReference type="EMBL" id="CAJQZP010001707">
    <property type="protein sequence ID" value="CAG5059994.1"/>
    <property type="molecule type" value="Genomic_DNA"/>
</dbReference>
<gene>
    <name evidence="2" type="ORF">PAPOLLO_LOCUS28331</name>
</gene>
<evidence type="ECO:0000313" key="2">
    <source>
        <dbReference type="EMBL" id="CAG5059994.1"/>
    </source>
</evidence>
<accession>A0A8S3YAW8</accession>
<dbReference type="Proteomes" id="UP000691718">
    <property type="component" value="Unassembled WGS sequence"/>
</dbReference>
<feature type="compositionally biased region" description="Low complexity" evidence="1">
    <location>
        <begin position="81"/>
        <end position="92"/>
    </location>
</feature>
<dbReference type="OrthoDB" id="7507393at2759"/>